<dbReference type="AlphaFoldDB" id="A0A3P8K228"/>
<proteinExistence type="predicted"/>
<gene>
    <name evidence="1" type="ORF">NCTC10741_02642</name>
</gene>
<dbReference type="EMBL" id="LR131273">
    <property type="protein sequence ID" value="VDR39499.1"/>
    <property type="molecule type" value="Genomic_DNA"/>
</dbReference>
<dbReference type="RefSeq" id="WP_126196584.1">
    <property type="nucleotide sequence ID" value="NZ_CP085954.1"/>
</dbReference>
<protein>
    <recommendedName>
        <fullName evidence="3">PE domain-containing protein</fullName>
    </recommendedName>
</protein>
<reference evidence="1 2" key="1">
    <citation type="submission" date="2018-12" db="EMBL/GenBank/DDBJ databases">
        <authorList>
            <consortium name="Pathogen Informatics"/>
        </authorList>
    </citation>
    <scope>NUCLEOTIDE SEQUENCE [LARGE SCALE GENOMIC DNA]</scope>
    <source>
        <strain evidence="1 2">NCTC10741</strain>
    </source>
</reference>
<evidence type="ECO:0000313" key="1">
    <source>
        <dbReference type="EMBL" id="VDR39499.1"/>
    </source>
</evidence>
<name>A0A3P8K228_TSUPA</name>
<accession>A0A3P8K228</accession>
<evidence type="ECO:0008006" key="3">
    <source>
        <dbReference type="Google" id="ProtNLM"/>
    </source>
</evidence>
<sequence>MEPFLMATGAVTAAGSELGSLATAVAGAAGAGAVSASALTPVFGLVGGDYLAELLGAVTAADAEVARLAAFYTSASAGAARTVASAVAADAGGAGALLGLLGAP</sequence>
<evidence type="ECO:0000313" key="2">
    <source>
        <dbReference type="Proteomes" id="UP000271626"/>
    </source>
</evidence>
<dbReference type="Proteomes" id="UP000271626">
    <property type="component" value="Chromosome"/>
</dbReference>
<organism evidence="1 2">
    <name type="scientific">Tsukamurella paurometabola</name>
    <name type="common">Corynebacterium paurometabolum</name>
    <dbReference type="NCBI Taxonomy" id="2061"/>
    <lineage>
        <taxon>Bacteria</taxon>
        <taxon>Bacillati</taxon>
        <taxon>Actinomycetota</taxon>
        <taxon>Actinomycetes</taxon>
        <taxon>Mycobacteriales</taxon>
        <taxon>Tsukamurellaceae</taxon>
        <taxon>Tsukamurella</taxon>
    </lineage>
</organism>